<dbReference type="PANTHER" id="PTHR33321">
    <property type="match status" value="1"/>
</dbReference>
<accession>A0AAW1HNE8</accession>
<sequence>MAARNAKYLLVFLYILGIFDVIVAVDYTVTNNAPTTHGGMVFTNQIGADYAHQTLDSATNFIWQIFQENTQDDRKDVNQVDLIIVPSLPPGVVAETGNNQIQFSSDYLGSFSGDVKTEFTGVIYHEMTHVWQWDGNGQVSQKNRGGLIEGIADYVRLKARFIPSGWAQPGDGKNWYDGYSTTARFLDYCDSLMSGFVAQLNKKMKDGYSDGFFQDLLGKSVDQLWSDYKAKYGH</sequence>
<evidence type="ECO:0000256" key="1">
    <source>
        <dbReference type="SAM" id="SignalP"/>
    </source>
</evidence>
<dbReference type="Proteomes" id="UP001443914">
    <property type="component" value="Unassembled WGS sequence"/>
</dbReference>
<comment type="caution">
    <text evidence="2">The sequence shown here is derived from an EMBL/GenBank/DDBJ whole genome shotgun (WGS) entry which is preliminary data.</text>
</comment>
<dbReference type="Pfam" id="PF04450">
    <property type="entry name" value="BSP"/>
    <property type="match status" value="1"/>
</dbReference>
<keyword evidence="1" id="KW-0732">Signal</keyword>
<organism evidence="2 3">
    <name type="scientific">Saponaria officinalis</name>
    <name type="common">Common soapwort</name>
    <name type="synonym">Lychnis saponaria</name>
    <dbReference type="NCBI Taxonomy" id="3572"/>
    <lineage>
        <taxon>Eukaryota</taxon>
        <taxon>Viridiplantae</taxon>
        <taxon>Streptophyta</taxon>
        <taxon>Embryophyta</taxon>
        <taxon>Tracheophyta</taxon>
        <taxon>Spermatophyta</taxon>
        <taxon>Magnoliopsida</taxon>
        <taxon>eudicotyledons</taxon>
        <taxon>Gunneridae</taxon>
        <taxon>Pentapetalae</taxon>
        <taxon>Caryophyllales</taxon>
        <taxon>Caryophyllaceae</taxon>
        <taxon>Caryophylleae</taxon>
        <taxon>Saponaria</taxon>
    </lineage>
</organism>
<keyword evidence="3" id="KW-1185">Reference proteome</keyword>
<name>A0AAW1HNE8_SAPOF</name>
<proteinExistence type="predicted"/>
<dbReference type="AlphaFoldDB" id="A0AAW1HNE8"/>
<feature type="chain" id="PRO_5043519768" description="Plant basic secretory protein (BSP) family protein" evidence="1">
    <location>
        <begin position="25"/>
        <end position="234"/>
    </location>
</feature>
<evidence type="ECO:0000313" key="3">
    <source>
        <dbReference type="Proteomes" id="UP001443914"/>
    </source>
</evidence>
<reference evidence="2" key="1">
    <citation type="submission" date="2024-03" db="EMBL/GenBank/DDBJ databases">
        <title>WGS assembly of Saponaria officinalis var. Norfolk2.</title>
        <authorList>
            <person name="Jenkins J."/>
            <person name="Shu S."/>
            <person name="Grimwood J."/>
            <person name="Barry K."/>
            <person name="Goodstein D."/>
            <person name="Schmutz J."/>
            <person name="Leebens-Mack J."/>
            <person name="Osbourn A."/>
        </authorList>
    </citation>
    <scope>NUCLEOTIDE SEQUENCE [LARGE SCALE GENOMIC DNA]</scope>
    <source>
        <strain evidence="2">JIC</strain>
    </source>
</reference>
<dbReference type="EMBL" id="JBDFQZ010000011">
    <property type="protein sequence ID" value="KAK9677748.1"/>
    <property type="molecule type" value="Genomic_DNA"/>
</dbReference>
<dbReference type="SUPFAM" id="SSF55486">
    <property type="entry name" value="Metalloproteases ('zincins'), catalytic domain"/>
    <property type="match status" value="1"/>
</dbReference>
<dbReference type="PANTHER" id="PTHR33321:SF12">
    <property type="entry name" value="PLANT BASIC SECRETORY PROTEIN (BSP) FAMILY PROTEIN"/>
    <property type="match status" value="1"/>
</dbReference>
<dbReference type="InterPro" id="IPR007541">
    <property type="entry name" value="Uncharacterised_BSP"/>
</dbReference>
<feature type="signal peptide" evidence="1">
    <location>
        <begin position="1"/>
        <end position="24"/>
    </location>
</feature>
<gene>
    <name evidence="2" type="ORF">RND81_11G164500</name>
</gene>
<evidence type="ECO:0000313" key="2">
    <source>
        <dbReference type="EMBL" id="KAK9677748.1"/>
    </source>
</evidence>
<evidence type="ECO:0008006" key="4">
    <source>
        <dbReference type="Google" id="ProtNLM"/>
    </source>
</evidence>
<protein>
    <recommendedName>
        <fullName evidence="4">Plant basic secretory protein (BSP) family protein</fullName>
    </recommendedName>
</protein>